<dbReference type="OMA" id="ANKMRTH"/>
<proteinExistence type="predicted"/>
<evidence type="ECO:0000313" key="1">
    <source>
        <dbReference type="EMBL" id="KAH9321758.1"/>
    </source>
</evidence>
<comment type="caution">
    <text evidence="1">The sequence shown here is derived from an EMBL/GenBank/DDBJ whole genome shotgun (WGS) entry which is preliminary data.</text>
</comment>
<name>A0AA38GH91_TAXCH</name>
<accession>A0AA38GH91</accession>
<dbReference type="PANTHER" id="PTHR35317:SF35">
    <property type="entry name" value="DUF4219 DOMAIN-CONTAINING PROTEIN"/>
    <property type="match status" value="1"/>
</dbReference>
<dbReference type="AlphaFoldDB" id="A0AA38GH91"/>
<keyword evidence="2" id="KW-1185">Reference proteome</keyword>
<organism evidence="1 2">
    <name type="scientific">Taxus chinensis</name>
    <name type="common">Chinese yew</name>
    <name type="synonym">Taxus wallichiana var. chinensis</name>
    <dbReference type="NCBI Taxonomy" id="29808"/>
    <lineage>
        <taxon>Eukaryota</taxon>
        <taxon>Viridiplantae</taxon>
        <taxon>Streptophyta</taxon>
        <taxon>Embryophyta</taxon>
        <taxon>Tracheophyta</taxon>
        <taxon>Spermatophyta</taxon>
        <taxon>Pinopsida</taxon>
        <taxon>Pinidae</taxon>
        <taxon>Conifers II</taxon>
        <taxon>Cupressales</taxon>
        <taxon>Taxaceae</taxon>
        <taxon>Taxus</taxon>
    </lineage>
</organism>
<protein>
    <recommendedName>
        <fullName evidence="3">UBN2 domain-containing protein</fullName>
    </recommendedName>
</protein>
<evidence type="ECO:0000313" key="2">
    <source>
        <dbReference type="Proteomes" id="UP000824469"/>
    </source>
</evidence>
<sequence length="86" mass="10137">DEKFKLEKLQTYRAQFENLKMKDDESIITYMQRIDEVINMIRGLGEKLEEYVIVQKILRSLTGKFDAKSSALEEAKDMKTLTMDEL</sequence>
<gene>
    <name evidence="1" type="ORF">KI387_016397</name>
</gene>
<dbReference type="Proteomes" id="UP000824469">
    <property type="component" value="Unassembled WGS sequence"/>
</dbReference>
<dbReference type="PANTHER" id="PTHR35317">
    <property type="entry name" value="OS04G0629600 PROTEIN"/>
    <property type="match status" value="1"/>
</dbReference>
<dbReference type="EMBL" id="JAHRHJ020000003">
    <property type="protein sequence ID" value="KAH9321758.1"/>
    <property type="molecule type" value="Genomic_DNA"/>
</dbReference>
<reference evidence="1 2" key="1">
    <citation type="journal article" date="2021" name="Nat. Plants">
        <title>The Taxus genome provides insights into paclitaxel biosynthesis.</title>
        <authorList>
            <person name="Xiong X."/>
            <person name="Gou J."/>
            <person name="Liao Q."/>
            <person name="Li Y."/>
            <person name="Zhou Q."/>
            <person name="Bi G."/>
            <person name="Li C."/>
            <person name="Du R."/>
            <person name="Wang X."/>
            <person name="Sun T."/>
            <person name="Guo L."/>
            <person name="Liang H."/>
            <person name="Lu P."/>
            <person name="Wu Y."/>
            <person name="Zhang Z."/>
            <person name="Ro D.K."/>
            <person name="Shang Y."/>
            <person name="Huang S."/>
            <person name="Yan J."/>
        </authorList>
    </citation>
    <scope>NUCLEOTIDE SEQUENCE [LARGE SCALE GENOMIC DNA]</scope>
    <source>
        <strain evidence="1">Ta-2019</strain>
    </source>
</reference>
<dbReference type="Pfam" id="PF14223">
    <property type="entry name" value="Retrotran_gag_2"/>
    <property type="match status" value="1"/>
</dbReference>
<feature type="non-terminal residue" evidence="1">
    <location>
        <position position="1"/>
    </location>
</feature>
<evidence type="ECO:0008006" key="3">
    <source>
        <dbReference type="Google" id="ProtNLM"/>
    </source>
</evidence>